<keyword evidence="2" id="KW-1185">Reference proteome</keyword>
<gene>
    <name evidence="1" type="ORF">DFR26_2209</name>
</gene>
<accession>A0A3E0GYY1</accession>
<organism evidence="1 2">
    <name type="scientific">Paraperlucidibaca baekdonensis</name>
    <dbReference type="NCBI Taxonomy" id="748120"/>
    <lineage>
        <taxon>Bacteria</taxon>
        <taxon>Pseudomonadati</taxon>
        <taxon>Pseudomonadota</taxon>
        <taxon>Gammaproteobacteria</taxon>
        <taxon>Moraxellales</taxon>
        <taxon>Moraxellaceae</taxon>
        <taxon>Paraperlucidibaca</taxon>
    </lineage>
</organism>
<name>A0A3E0GYY1_9GAMM</name>
<dbReference type="Proteomes" id="UP000256774">
    <property type="component" value="Unassembled WGS sequence"/>
</dbReference>
<comment type="caution">
    <text evidence="1">The sequence shown here is derived from an EMBL/GenBank/DDBJ whole genome shotgun (WGS) entry which is preliminary data.</text>
</comment>
<reference evidence="1 2" key="1">
    <citation type="submission" date="2018-08" db="EMBL/GenBank/DDBJ databases">
        <title>Genomic Encyclopedia of Type Strains, Phase IV (KMG-IV): sequencing the most valuable type-strain genomes for metagenomic binning, comparative biology and taxonomic classification.</title>
        <authorList>
            <person name="Goeker M."/>
        </authorList>
    </citation>
    <scope>NUCLEOTIDE SEQUENCE [LARGE SCALE GENOMIC DNA]</scope>
    <source>
        <strain evidence="1 2">DSM 26022</strain>
    </source>
</reference>
<protein>
    <submittedName>
        <fullName evidence="1">Uncharacterized protein</fullName>
    </submittedName>
</protein>
<dbReference type="EMBL" id="QUNR01000007">
    <property type="protein sequence ID" value="REH35603.1"/>
    <property type="molecule type" value="Genomic_DNA"/>
</dbReference>
<sequence>MSWASNDRYIALIAKGQEFNFSEEDVTVKRLLDDAAPPPKVILALLTNALPTQLANNSQRQSPWFFASNLHYVVRHKQHQNGYQEIICCKVRPMSCRGIFAQHLQPSTTTFSSREAHFYEGKLVGRARNKPSFDLDNASQTLAKNTEGAYLNLPIFRADKSRAPAYEVSAKSPEKFQRSRLGALTLFLSDFHKAYGRMAKIELRSFQAKQANLNKRDIDTDYKKLIELLSGKPIMLIDSSEDAAAKDMLAKALAERGVSICSELSSQDGAILHIVKPKDFYESSKLNDPYPELRSRFPKAAIQSCTNESIHLDNSYVTDVLFTELIVKSEIAQGKLLADYPSLPAELIFMLATKHPDKDKKSSIWLCAQVTDQQLKLWEASQTEIVQAFSSATKAQLQRLDSSKKEFPYVIYDSHNEQLMLLEDTQAIAIPNHVELTKLLGQIEHDRQKTVPISLVHEFLTDHPLGPDLASTLEPLLARALGGQLEVDDVAKVHHRSRAEIAFHEHLAKHGHMLNTSLRGKDGPLGGMRDIWYVPDQGLYCAGSKDSPQQTTENFSHIYHLDHAGMSFPDWFISSLQVWHIRHRNPTKIPFVFKHLHEFQKLLPPMTFSAASDEPSA</sequence>
<evidence type="ECO:0000313" key="2">
    <source>
        <dbReference type="Proteomes" id="UP000256774"/>
    </source>
</evidence>
<dbReference type="RefSeq" id="WP_147300300.1">
    <property type="nucleotide sequence ID" value="NZ_QUNR01000007.1"/>
</dbReference>
<dbReference type="OrthoDB" id="6372234at2"/>
<dbReference type="AlphaFoldDB" id="A0A3E0GYY1"/>
<proteinExistence type="predicted"/>
<evidence type="ECO:0000313" key="1">
    <source>
        <dbReference type="EMBL" id="REH35603.1"/>
    </source>
</evidence>